<dbReference type="EMBL" id="FRBR01000002">
    <property type="protein sequence ID" value="SHL41648.1"/>
    <property type="molecule type" value="Genomic_DNA"/>
</dbReference>
<dbReference type="Gene3D" id="3.50.50.60">
    <property type="entry name" value="FAD/NAD(P)-binding domain"/>
    <property type="match status" value="1"/>
</dbReference>
<dbReference type="GO" id="GO:0016491">
    <property type="term" value="F:oxidoreductase activity"/>
    <property type="evidence" value="ECO:0007669"/>
    <property type="project" value="UniProtKB-KW"/>
</dbReference>
<dbReference type="AlphaFoldDB" id="A0A1M7AFY6"/>
<accession>A0A1M7AFY6</accession>
<evidence type="ECO:0000259" key="2">
    <source>
        <dbReference type="Pfam" id="PF01266"/>
    </source>
</evidence>
<feature type="domain" description="FAD dependent oxidoreductase" evidence="2">
    <location>
        <begin position="2"/>
        <end position="349"/>
    </location>
</feature>
<dbReference type="SUPFAM" id="SSF51905">
    <property type="entry name" value="FAD/NAD(P)-binding domain"/>
    <property type="match status" value="1"/>
</dbReference>
<reference evidence="3 4" key="1">
    <citation type="submission" date="2016-11" db="EMBL/GenBank/DDBJ databases">
        <authorList>
            <person name="Jaros S."/>
            <person name="Januszkiewicz K."/>
            <person name="Wedrychowicz H."/>
        </authorList>
    </citation>
    <scope>NUCLEOTIDE SEQUENCE [LARGE SCALE GENOMIC DNA]</scope>
    <source>
        <strain evidence="3 4">DSM 29589</strain>
    </source>
</reference>
<dbReference type="SUPFAM" id="SSF54373">
    <property type="entry name" value="FAD-linked reductases, C-terminal domain"/>
    <property type="match status" value="1"/>
</dbReference>
<evidence type="ECO:0000256" key="1">
    <source>
        <dbReference type="ARBA" id="ARBA00023002"/>
    </source>
</evidence>
<name>A0A1M7AFY6_9RHOB</name>
<proteinExistence type="predicted"/>
<dbReference type="InterPro" id="IPR036188">
    <property type="entry name" value="FAD/NAD-bd_sf"/>
</dbReference>
<dbReference type="Proteomes" id="UP000183974">
    <property type="component" value="Unassembled WGS sequence"/>
</dbReference>
<keyword evidence="4" id="KW-1185">Reference proteome</keyword>
<dbReference type="OrthoDB" id="9806452at2"/>
<sequence length="372" mass="40308">MDIIIVGGGLMGTSVAFFLSRRGYRVILLERRFVGQGATVASFGNIRRQGRYLPQLPLAHRSRALWGEIRDLLGEDVEFRATGHLRLIHDQGGLEDMQAFARAALPWGLELEMLEPTDIRRRFPGLGPEAIGASFSPEDGSANPRLIAPAFARAAAVSGTDIVEEAEVLKIARGSEGFAVETTKGRFEADQLLIAAGAWGARMSAEFGEPVPMRLNGPQMAVTEPLPHRVHPVVGVWARERDAGVYFRQVERGNIVFGGGRRVNVPWKTGFAKADPRVLAVQLPHLVRLCPALANVQVIRTWSGPEGYLEDMLPVMGASGKVPGLYYAFGFCGHGFQLGPGVGDVMAELIATGDTTTPIGDFSVSRFRDQPA</sequence>
<dbReference type="Pfam" id="PF01266">
    <property type="entry name" value="DAO"/>
    <property type="match status" value="1"/>
</dbReference>
<keyword evidence="1" id="KW-0560">Oxidoreductase</keyword>
<evidence type="ECO:0000313" key="3">
    <source>
        <dbReference type="EMBL" id="SHL41648.1"/>
    </source>
</evidence>
<dbReference type="Gene3D" id="3.30.9.10">
    <property type="entry name" value="D-Amino Acid Oxidase, subunit A, domain 2"/>
    <property type="match status" value="1"/>
</dbReference>
<dbReference type="PANTHER" id="PTHR13847:SF287">
    <property type="entry name" value="FAD-DEPENDENT OXIDOREDUCTASE DOMAIN-CONTAINING PROTEIN 1"/>
    <property type="match status" value="1"/>
</dbReference>
<protein>
    <submittedName>
        <fullName evidence="3">Sarcosine oxidase subunit beta</fullName>
    </submittedName>
</protein>
<dbReference type="GO" id="GO:0005737">
    <property type="term" value="C:cytoplasm"/>
    <property type="evidence" value="ECO:0007669"/>
    <property type="project" value="TreeGrafter"/>
</dbReference>
<dbReference type="STRING" id="337701.SAMN05444398_102314"/>
<gene>
    <name evidence="3" type="ORF">SAMN05444398_102314</name>
</gene>
<dbReference type="InterPro" id="IPR006076">
    <property type="entry name" value="FAD-dep_OxRdtase"/>
</dbReference>
<organism evidence="3 4">
    <name type="scientific">Roseovarius pacificus</name>
    <dbReference type="NCBI Taxonomy" id="337701"/>
    <lineage>
        <taxon>Bacteria</taxon>
        <taxon>Pseudomonadati</taxon>
        <taxon>Pseudomonadota</taxon>
        <taxon>Alphaproteobacteria</taxon>
        <taxon>Rhodobacterales</taxon>
        <taxon>Roseobacteraceae</taxon>
        <taxon>Roseovarius</taxon>
    </lineage>
</organism>
<dbReference type="PANTHER" id="PTHR13847">
    <property type="entry name" value="SARCOSINE DEHYDROGENASE-RELATED"/>
    <property type="match status" value="1"/>
</dbReference>
<evidence type="ECO:0000313" key="4">
    <source>
        <dbReference type="Proteomes" id="UP000183974"/>
    </source>
</evidence>
<dbReference type="RefSeq" id="WP_073034001.1">
    <property type="nucleotide sequence ID" value="NZ_BMLR01000002.1"/>
</dbReference>